<dbReference type="PANTHER" id="PTHR36923:SF3">
    <property type="entry name" value="FERREDOXIN"/>
    <property type="match status" value="1"/>
</dbReference>
<evidence type="ECO:0000313" key="8">
    <source>
        <dbReference type="Proteomes" id="UP000244093"/>
    </source>
</evidence>
<evidence type="ECO:0000256" key="1">
    <source>
        <dbReference type="ARBA" id="ARBA00022448"/>
    </source>
</evidence>
<evidence type="ECO:0000259" key="6">
    <source>
        <dbReference type="PROSITE" id="PS51379"/>
    </source>
</evidence>
<organism evidence="7 8">
    <name type="scientific">Zestosphaera tikiterensis</name>
    <dbReference type="NCBI Taxonomy" id="1973259"/>
    <lineage>
        <taxon>Archaea</taxon>
        <taxon>Thermoproteota</taxon>
        <taxon>Thermoprotei</taxon>
        <taxon>Desulfurococcales</taxon>
        <taxon>Desulfurococcaceae</taxon>
        <taxon>Zestosphaera</taxon>
    </lineage>
</organism>
<comment type="caution">
    <text evidence="7">The sequence shown here is derived from an EMBL/GenBank/DDBJ whole genome shotgun (WGS) entry which is preliminary data.</text>
</comment>
<keyword evidence="4" id="KW-0408">Iron</keyword>
<gene>
    <name evidence="7" type="ORF">B7O98_00700</name>
</gene>
<keyword evidence="1" id="KW-0813">Transport</keyword>
<keyword evidence="2" id="KW-0479">Metal-binding</keyword>
<evidence type="ECO:0000256" key="5">
    <source>
        <dbReference type="ARBA" id="ARBA00023014"/>
    </source>
</evidence>
<dbReference type="GO" id="GO:0051536">
    <property type="term" value="F:iron-sulfur cluster binding"/>
    <property type="evidence" value="ECO:0007669"/>
    <property type="project" value="UniProtKB-KW"/>
</dbReference>
<keyword evidence="3" id="KW-0249">Electron transport</keyword>
<dbReference type="GO" id="GO:0046872">
    <property type="term" value="F:metal ion binding"/>
    <property type="evidence" value="ECO:0007669"/>
    <property type="project" value="UniProtKB-KW"/>
</dbReference>
<dbReference type="InterPro" id="IPR017896">
    <property type="entry name" value="4Fe4S_Fe-S-bd"/>
</dbReference>
<feature type="domain" description="4Fe-4S ferredoxin-type" evidence="6">
    <location>
        <begin position="4"/>
        <end position="32"/>
    </location>
</feature>
<dbReference type="PANTHER" id="PTHR36923">
    <property type="entry name" value="FERREDOXIN"/>
    <property type="match status" value="1"/>
</dbReference>
<dbReference type="EMBL" id="NBVN01000001">
    <property type="protein sequence ID" value="PUA33969.1"/>
    <property type="molecule type" value="Genomic_DNA"/>
</dbReference>
<evidence type="ECO:0000256" key="2">
    <source>
        <dbReference type="ARBA" id="ARBA00022723"/>
    </source>
</evidence>
<dbReference type="Proteomes" id="UP000244093">
    <property type="component" value="Unassembled WGS sequence"/>
</dbReference>
<keyword evidence="5" id="KW-0411">Iron-sulfur</keyword>
<dbReference type="SUPFAM" id="SSF54862">
    <property type="entry name" value="4Fe-4S ferredoxins"/>
    <property type="match status" value="1"/>
</dbReference>
<reference evidence="7 8" key="1">
    <citation type="journal article" date="2018" name="Syst. Appl. Microbiol.">
        <title>A new symbiotic nanoarchaeote (Candidatus Nanoclepta minutus) and its host (Zestosphaera tikiterensis gen. nov., sp. nov.) from a New Zealand hot spring.</title>
        <authorList>
            <person name="St John E."/>
            <person name="Liu Y."/>
            <person name="Podar M."/>
            <person name="Stott M.B."/>
            <person name="Meneghin J."/>
            <person name="Chen Z."/>
            <person name="Lagutin K."/>
            <person name="Mitchell K."/>
            <person name="Reysenbach A.L."/>
        </authorList>
    </citation>
    <scope>NUCLEOTIDE SEQUENCE [LARGE SCALE GENOMIC DNA]</scope>
    <source>
        <strain evidence="7">NZ3</strain>
    </source>
</reference>
<sequence length="75" mass="8064">MGSIKVVVDRNKCISCGIAPAVCPEVFVLEGKNRVVDKYSKQTDNNISIGEVPEELRECVVNAANSCPVNAITVE</sequence>
<dbReference type="PROSITE" id="PS51379">
    <property type="entry name" value="4FE4S_FER_2"/>
    <property type="match status" value="1"/>
</dbReference>
<dbReference type="AlphaFoldDB" id="A0A2R7Y9H4"/>
<name>A0A2R7Y9H4_9CREN</name>
<dbReference type="Gene3D" id="3.30.70.20">
    <property type="match status" value="1"/>
</dbReference>
<dbReference type="InterPro" id="IPR051269">
    <property type="entry name" value="Fe-S_cluster_ET"/>
</dbReference>
<protein>
    <submittedName>
        <fullName evidence="7">Ferredoxin</fullName>
    </submittedName>
</protein>
<evidence type="ECO:0000256" key="4">
    <source>
        <dbReference type="ARBA" id="ARBA00023004"/>
    </source>
</evidence>
<proteinExistence type="predicted"/>
<dbReference type="Pfam" id="PF13459">
    <property type="entry name" value="Fer4_15"/>
    <property type="match status" value="1"/>
</dbReference>
<accession>A0A2R7Y9H4</accession>
<evidence type="ECO:0000256" key="3">
    <source>
        <dbReference type="ARBA" id="ARBA00022982"/>
    </source>
</evidence>
<evidence type="ECO:0000313" key="7">
    <source>
        <dbReference type="EMBL" id="PUA33969.1"/>
    </source>
</evidence>